<sequence>MSSRGQWMLDRPCGFPLTVGAMAHLAGPTPELSSVRQALSVFGSTSRQEPLDWAGESPLAPELARFYREVGPEWIEIDTAGLPFLFFPLERLWDEQAGYRWNPRTGALLVDWNDEWTVVAKQGPDPFILDGLTGKILTAPGEDGWEDRLEEPEPTFGSVEEMALAFTATGSAWARWDDPFDEDWNLRPETTASVVEALESVLGDRARAASVARKFGYYAAV</sequence>
<dbReference type="Proteomes" id="UP001589575">
    <property type="component" value="Unassembled WGS sequence"/>
</dbReference>
<proteinExistence type="predicted"/>
<evidence type="ECO:0000313" key="1">
    <source>
        <dbReference type="EMBL" id="MFB9071864.1"/>
    </source>
</evidence>
<evidence type="ECO:0000313" key="2">
    <source>
        <dbReference type="Proteomes" id="UP001589575"/>
    </source>
</evidence>
<evidence type="ECO:0008006" key="3">
    <source>
        <dbReference type="Google" id="ProtNLM"/>
    </source>
</evidence>
<name>A0ABV5FYV0_9MICC</name>
<gene>
    <name evidence="1" type="ORF">ACFFX0_11885</name>
</gene>
<organism evidence="1 2">
    <name type="scientific">Citricoccus parietis</name>
    <dbReference type="NCBI Taxonomy" id="592307"/>
    <lineage>
        <taxon>Bacteria</taxon>
        <taxon>Bacillati</taxon>
        <taxon>Actinomycetota</taxon>
        <taxon>Actinomycetes</taxon>
        <taxon>Micrococcales</taxon>
        <taxon>Micrococcaceae</taxon>
        <taxon>Citricoccus</taxon>
    </lineage>
</organism>
<protein>
    <recommendedName>
        <fullName evidence="3">SMI1/KNR4 family protein</fullName>
    </recommendedName>
</protein>
<reference evidence="1 2" key="1">
    <citation type="submission" date="2024-09" db="EMBL/GenBank/DDBJ databases">
        <authorList>
            <person name="Sun Q."/>
            <person name="Mori K."/>
        </authorList>
    </citation>
    <scope>NUCLEOTIDE SEQUENCE [LARGE SCALE GENOMIC DNA]</scope>
    <source>
        <strain evidence="1 2">CCM 7609</strain>
    </source>
</reference>
<dbReference type="EMBL" id="JBHMFI010000001">
    <property type="protein sequence ID" value="MFB9071864.1"/>
    <property type="molecule type" value="Genomic_DNA"/>
</dbReference>
<comment type="caution">
    <text evidence="1">The sequence shown here is derived from an EMBL/GenBank/DDBJ whole genome shotgun (WGS) entry which is preliminary data.</text>
</comment>
<accession>A0ABV5FYV0</accession>
<keyword evidence="2" id="KW-1185">Reference proteome</keyword>